<dbReference type="PANTHER" id="PTHR47458">
    <property type="entry name" value="SMAD/FHA DOMAIN-CONTAINING PROTEIN"/>
    <property type="match status" value="1"/>
</dbReference>
<name>A0A445CN50_ARAHY</name>
<dbReference type="AlphaFoldDB" id="A0A445CN50"/>
<accession>A0A445CN50</accession>
<organism evidence="3 4">
    <name type="scientific">Arachis hypogaea</name>
    <name type="common">Peanut</name>
    <dbReference type="NCBI Taxonomy" id="3818"/>
    <lineage>
        <taxon>Eukaryota</taxon>
        <taxon>Viridiplantae</taxon>
        <taxon>Streptophyta</taxon>
        <taxon>Embryophyta</taxon>
        <taxon>Tracheophyta</taxon>
        <taxon>Spermatophyta</taxon>
        <taxon>Magnoliopsida</taxon>
        <taxon>eudicotyledons</taxon>
        <taxon>Gunneridae</taxon>
        <taxon>Pentapetalae</taxon>
        <taxon>rosids</taxon>
        <taxon>fabids</taxon>
        <taxon>Fabales</taxon>
        <taxon>Fabaceae</taxon>
        <taxon>Papilionoideae</taxon>
        <taxon>50 kb inversion clade</taxon>
        <taxon>dalbergioids sensu lato</taxon>
        <taxon>Dalbergieae</taxon>
        <taxon>Pterocarpus clade</taxon>
        <taxon>Arachis</taxon>
    </lineage>
</organism>
<feature type="coiled-coil region" evidence="1">
    <location>
        <begin position="70"/>
        <end position="139"/>
    </location>
</feature>
<feature type="region of interest" description="Disordered" evidence="2">
    <location>
        <begin position="147"/>
        <end position="187"/>
    </location>
</feature>
<keyword evidence="4" id="KW-1185">Reference proteome</keyword>
<evidence type="ECO:0000313" key="3">
    <source>
        <dbReference type="EMBL" id="RYR52339.1"/>
    </source>
</evidence>
<dbReference type="STRING" id="3818.A0A445CN50"/>
<feature type="compositionally biased region" description="Basic and acidic residues" evidence="2">
    <location>
        <begin position="229"/>
        <end position="239"/>
    </location>
</feature>
<reference evidence="3 4" key="1">
    <citation type="submission" date="2019-01" db="EMBL/GenBank/DDBJ databases">
        <title>Sequencing of cultivated peanut Arachis hypogaea provides insights into genome evolution and oil improvement.</title>
        <authorList>
            <person name="Chen X."/>
        </authorList>
    </citation>
    <scope>NUCLEOTIDE SEQUENCE [LARGE SCALE GENOMIC DNA]</scope>
    <source>
        <strain evidence="4">cv. Fuhuasheng</strain>
        <tissue evidence="3">Leaves</tissue>
    </source>
</reference>
<evidence type="ECO:0000256" key="1">
    <source>
        <dbReference type="SAM" id="Coils"/>
    </source>
</evidence>
<comment type="caution">
    <text evidence="3">The sequence shown here is derived from an EMBL/GenBank/DDBJ whole genome shotgun (WGS) entry which is preliminary data.</text>
</comment>
<keyword evidence="1" id="KW-0175">Coiled coil</keyword>
<gene>
    <name evidence="3" type="ORF">Ahy_A06g027271</name>
</gene>
<feature type="region of interest" description="Disordered" evidence="2">
    <location>
        <begin position="221"/>
        <end position="252"/>
    </location>
</feature>
<dbReference type="EMBL" id="SDMP01000006">
    <property type="protein sequence ID" value="RYR52339.1"/>
    <property type="molecule type" value="Genomic_DNA"/>
</dbReference>
<proteinExistence type="predicted"/>
<protein>
    <submittedName>
        <fullName evidence="3">Uncharacterized protein</fullName>
    </submittedName>
</protein>
<evidence type="ECO:0000313" key="4">
    <source>
        <dbReference type="Proteomes" id="UP000289738"/>
    </source>
</evidence>
<sequence length="252" mass="28028">MVILSVQPLPPFIIAVHFWYGILQLLSLPGVSAATAVTGLTTAAPTASLSSPSSPSLCSPEAREEAWDKVSILELEINAAMRDLDFERRRLRGAKERLMLWETQLRAFYSITEEMQVLFAKQQEQLNAMQSTLENEENYENTCVDMDGVIGGTPGRERRSTASTLKRNRDQVETSSNEPSVTEKHDCENAKIHEFTSADHDHDVRGGFGYDINGAGTIAMMDGGTGGTEDPHYKARRNEEDDTSTEEDYTYD</sequence>
<feature type="compositionally biased region" description="Acidic residues" evidence="2">
    <location>
        <begin position="240"/>
        <end position="252"/>
    </location>
</feature>
<dbReference type="Proteomes" id="UP000289738">
    <property type="component" value="Chromosome A06"/>
</dbReference>
<dbReference type="PANTHER" id="PTHR47458:SF1">
    <property type="entry name" value="SMAD_FHA DOMAIN-CONTAINING PROTEIN"/>
    <property type="match status" value="1"/>
</dbReference>
<evidence type="ECO:0000256" key="2">
    <source>
        <dbReference type="SAM" id="MobiDB-lite"/>
    </source>
</evidence>